<evidence type="ECO:0000313" key="7">
    <source>
        <dbReference type="Proteomes" id="UP001498476"/>
    </source>
</evidence>
<evidence type="ECO:0000256" key="1">
    <source>
        <dbReference type="ARBA" id="ARBA00004141"/>
    </source>
</evidence>
<feature type="transmembrane region" description="Helical" evidence="5">
    <location>
        <begin position="205"/>
        <end position="225"/>
    </location>
</feature>
<evidence type="ECO:0008006" key="8">
    <source>
        <dbReference type="Google" id="ProtNLM"/>
    </source>
</evidence>
<reference evidence="6 7" key="1">
    <citation type="journal article" date="2025" name="Microbiol. Resour. Announc.">
        <title>Draft genome sequences for Neonectria magnoliae and Neonectria punicea, canker pathogens of Liriodendron tulipifera and Acer saccharum in West Virginia.</title>
        <authorList>
            <person name="Petronek H.M."/>
            <person name="Kasson M.T."/>
            <person name="Metheny A.M."/>
            <person name="Stauder C.M."/>
            <person name="Lovett B."/>
            <person name="Lynch S.C."/>
            <person name="Garnas J.R."/>
            <person name="Kasson L.R."/>
            <person name="Stajich J.E."/>
        </authorList>
    </citation>
    <scope>NUCLEOTIDE SEQUENCE [LARGE SCALE GENOMIC DNA]</scope>
    <source>
        <strain evidence="6 7">NRRL 64653</strain>
    </source>
</reference>
<gene>
    <name evidence="6" type="ORF">QQX98_010072</name>
</gene>
<feature type="transmembrane region" description="Helical" evidence="5">
    <location>
        <begin position="6"/>
        <end position="25"/>
    </location>
</feature>
<keyword evidence="3 5" id="KW-1133">Transmembrane helix</keyword>
<sequence length="306" mass="32862">MLVLDFYGTALIVPGCVCLILALQWGGLTYSWGDARIIALLVTSGVLLSAFVSVQIFLPKTATIPPRIFGQRTMIAAFFVSICNGSQMIIFIYYLPIWFQAIQGVSAIDSGIRILPVIISMVVASILTGALVRRIGYYTPFLIAGVCFMSVGAGLLNTLEIETPKAKWIGYQIIYGWGLGSSSQAPSLAAQTVLPKRDIPIGTSLMFFSQLLGGAIFVSVGQNVLNNQLLQRLSAIPGFTPKSIQDSGVTSLVNLPASIKSTVLVAYNESLQQVFQVGMILACVTILGALAMEWRSVKKTSKKGDV</sequence>
<proteinExistence type="predicted"/>
<evidence type="ECO:0000256" key="4">
    <source>
        <dbReference type="ARBA" id="ARBA00023136"/>
    </source>
</evidence>
<feature type="transmembrane region" description="Helical" evidence="5">
    <location>
        <begin position="37"/>
        <end position="58"/>
    </location>
</feature>
<evidence type="ECO:0000313" key="6">
    <source>
        <dbReference type="EMBL" id="KAK7404168.1"/>
    </source>
</evidence>
<keyword evidence="4 5" id="KW-0472">Membrane</keyword>
<evidence type="ECO:0000256" key="2">
    <source>
        <dbReference type="ARBA" id="ARBA00022692"/>
    </source>
</evidence>
<evidence type="ECO:0000256" key="3">
    <source>
        <dbReference type="ARBA" id="ARBA00022989"/>
    </source>
</evidence>
<accession>A0ABR1GQX0</accession>
<dbReference type="InterPro" id="IPR036259">
    <property type="entry name" value="MFS_trans_sf"/>
</dbReference>
<comment type="subcellular location">
    <subcellularLocation>
        <location evidence="1">Membrane</location>
        <topology evidence="1">Multi-pass membrane protein</topology>
    </subcellularLocation>
</comment>
<dbReference type="Proteomes" id="UP001498476">
    <property type="component" value="Unassembled WGS sequence"/>
</dbReference>
<feature type="transmembrane region" description="Helical" evidence="5">
    <location>
        <begin position="111"/>
        <end position="132"/>
    </location>
</feature>
<dbReference type="EMBL" id="JAZAVJ010000212">
    <property type="protein sequence ID" value="KAK7404168.1"/>
    <property type="molecule type" value="Genomic_DNA"/>
</dbReference>
<evidence type="ECO:0000256" key="5">
    <source>
        <dbReference type="SAM" id="Phobius"/>
    </source>
</evidence>
<dbReference type="PANTHER" id="PTHR23501:SF153">
    <property type="entry name" value="AFLATOXIN EFFLUX PUMP, PUTATIVE-RELATED"/>
    <property type="match status" value="1"/>
</dbReference>
<organism evidence="6 7">
    <name type="scientific">Neonectria punicea</name>
    <dbReference type="NCBI Taxonomy" id="979145"/>
    <lineage>
        <taxon>Eukaryota</taxon>
        <taxon>Fungi</taxon>
        <taxon>Dikarya</taxon>
        <taxon>Ascomycota</taxon>
        <taxon>Pezizomycotina</taxon>
        <taxon>Sordariomycetes</taxon>
        <taxon>Hypocreomycetidae</taxon>
        <taxon>Hypocreales</taxon>
        <taxon>Nectriaceae</taxon>
        <taxon>Neonectria</taxon>
    </lineage>
</organism>
<feature type="transmembrane region" description="Helical" evidence="5">
    <location>
        <begin position="274"/>
        <end position="294"/>
    </location>
</feature>
<name>A0ABR1GQX0_9HYPO</name>
<comment type="caution">
    <text evidence="6">The sequence shown here is derived from an EMBL/GenBank/DDBJ whole genome shotgun (WGS) entry which is preliminary data.</text>
</comment>
<feature type="transmembrane region" description="Helical" evidence="5">
    <location>
        <begin position="138"/>
        <end position="159"/>
    </location>
</feature>
<dbReference type="Gene3D" id="1.20.1250.20">
    <property type="entry name" value="MFS general substrate transporter like domains"/>
    <property type="match status" value="1"/>
</dbReference>
<feature type="transmembrane region" description="Helical" evidence="5">
    <location>
        <begin position="78"/>
        <end position="99"/>
    </location>
</feature>
<dbReference type="PANTHER" id="PTHR23501">
    <property type="entry name" value="MAJOR FACILITATOR SUPERFAMILY"/>
    <property type="match status" value="1"/>
</dbReference>
<dbReference type="SUPFAM" id="SSF103473">
    <property type="entry name" value="MFS general substrate transporter"/>
    <property type="match status" value="1"/>
</dbReference>
<protein>
    <recommendedName>
        <fullName evidence="8">Major facilitator superfamily (MFS) profile domain-containing protein</fullName>
    </recommendedName>
</protein>
<keyword evidence="7" id="KW-1185">Reference proteome</keyword>
<keyword evidence="2 5" id="KW-0812">Transmembrane</keyword>